<dbReference type="Proteomes" id="UP000295096">
    <property type="component" value="Unassembled WGS sequence"/>
</dbReference>
<reference evidence="1 2" key="1">
    <citation type="journal article" date="2016" name="J. Microbiol.">
        <title>Dankookia rubra gen. nov., sp. nov., an alphaproteobacterium isolated from sediment of a shallow stream.</title>
        <authorList>
            <person name="Kim W.H."/>
            <person name="Kim D.H."/>
            <person name="Kang K."/>
            <person name="Ahn T.Y."/>
        </authorList>
    </citation>
    <scope>NUCLEOTIDE SEQUENCE [LARGE SCALE GENOMIC DNA]</scope>
    <source>
        <strain evidence="1 2">JCM30602</strain>
    </source>
</reference>
<evidence type="ECO:0000313" key="2">
    <source>
        <dbReference type="Proteomes" id="UP000295096"/>
    </source>
</evidence>
<proteinExistence type="predicted"/>
<protein>
    <submittedName>
        <fullName evidence="1">Uncharacterized protein</fullName>
    </submittedName>
</protein>
<gene>
    <name evidence="1" type="ORF">E2C06_28325</name>
</gene>
<accession>A0A4R5Q8F4</accession>
<keyword evidence="2" id="KW-1185">Reference proteome</keyword>
<dbReference type="AlphaFoldDB" id="A0A4R5Q8F4"/>
<dbReference type="RefSeq" id="WP_133291942.1">
    <property type="nucleotide sequence ID" value="NZ_SMSJ01000074.1"/>
</dbReference>
<sequence length="107" mass="11610">MTSTDTELLELCAAWRQAVDRFIPIADRLAGMLDRDWSAADRVLNKEVEGEVFGLERRIFDTEAATLAGLKAKAGVLDYMDTAMGVSPNSEYAASLVTDIVALGAAW</sequence>
<evidence type="ECO:0000313" key="1">
    <source>
        <dbReference type="EMBL" id="TDH59232.1"/>
    </source>
</evidence>
<name>A0A4R5Q8F4_9PROT</name>
<dbReference type="EMBL" id="SMSJ01000074">
    <property type="protein sequence ID" value="TDH59232.1"/>
    <property type="molecule type" value="Genomic_DNA"/>
</dbReference>
<comment type="caution">
    <text evidence="1">The sequence shown here is derived from an EMBL/GenBank/DDBJ whole genome shotgun (WGS) entry which is preliminary data.</text>
</comment>
<organism evidence="1 2">
    <name type="scientific">Dankookia rubra</name>
    <dbReference type="NCBI Taxonomy" id="1442381"/>
    <lineage>
        <taxon>Bacteria</taxon>
        <taxon>Pseudomonadati</taxon>
        <taxon>Pseudomonadota</taxon>
        <taxon>Alphaproteobacteria</taxon>
        <taxon>Acetobacterales</taxon>
        <taxon>Roseomonadaceae</taxon>
        <taxon>Dankookia</taxon>
    </lineage>
</organism>